<dbReference type="Proteomes" id="UP000008909">
    <property type="component" value="Unassembled WGS sequence"/>
</dbReference>
<reference evidence="2" key="1">
    <citation type="journal article" date="2011" name="Genome Biol.">
        <title>The draft genome of the carcinogenic human liver fluke Clonorchis sinensis.</title>
        <authorList>
            <person name="Wang X."/>
            <person name="Chen W."/>
            <person name="Huang Y."/>
            <person name="Sun J."/>
            <person name="Men J."/>
            <person name="Liu H."/>
            <person name="Luo F."/>
            <person name="Guo L."/>
            <person name="Lv X."/>
            <person name="Deng C."/>
            <person name="Zhou C."/>
            <person name="Fan Y."/>
            <person name="Li X."/>
            <person name="Huang L."/>
            <person name="Hu Y."/>
            <person name="Liang C."/>
            <person name="Hu X."/>
            <person name="Xu J."/>
            <person name="Yu X."/>
        </authorList>
    </citation>
    <scope>NUCLEOTIDE SEQUENCE [LARGE SCALE GENOMIC DNA]</scope>
    <source>
        <strain evidence="2">Henan</strain>
    </source>
</reference>
<dbReference type="EMBL" id="DF144119">
    <property type="protein sequence ID" value="GAA55942.1"/>
    <property type="molecule type" value="Genomic_DNA"/>
</dbReference>
<protein>
    <submittedName>
        <fullName evidence="2">Uncharacterized protein</fullName>
    </submittedName>
</protein>
<accession>G7YSL2</accession>
<evidence type="ECO:0000313" key="2">
    <source>
        <dbReference type="EMBL" id="GAA55942.1"/>
    </source>
</evidence>
<evidence type="ECO:0000313" key="3">
    <source>
        <dbReference type="Proteomes" id="UP000008909"/>
    </source>
</evidence>
<feature type="region of interest" description="Disordered" evidence="1">
    <location>
        <begin position="55"/>
        <end position="74"/>
    </location>
</feature>
<organism evidence="2 3">
    <name type="scientific">Clonorchis sinensis</name>
    <name type="common">Chinese liver fluke</name>
    <dbReference type="NCBI Taxonomy" id="79923"/>
    <lineage>
        <taxon>Eukaryota</taxon>
        <taxon>Metazoa</taxon>
        <taxon>Spiralia</taxon>
        <taxon>Lophotrochozoa</taxon>
        <taxon>Platyhelminthes</taxon>
        <taxon>Trematoda</taxon>
        <taxon>Digenea</taxon>
        <taxon>Opisthorchiida</taxon>
        <taxon>Opisthorchiata</taxon>
        <taxon>Opisthorchiidae</taxon>
        <taxon>Clonorchis</taxon>
    </lineage>
</organism>
<keyword evidence="3" id="KW-1185">Reference proteome</keyword>
<name>G7YSL2_CLOSI</name>
<dbReference type="AlphaFoldDB" id="G7YSL2"/>
<gene>
    <name evidence="2" type="ORF">CLF_109426</name>
</gene>
<proteinExistence type="predicted"/>
<sequence length="393" mass="44487">MVPSYDGDSGAVVSNRLRGISIGKRNWSEVRIGYSKSLIGVLAFRMHISKNAKLSSDQLRTSENGNHPQRRMPASMPHNASRYLHFLYRMSVYTLCGRPKILEFHCQRPPNGCLFRKSGGHWTEISLRLTKRNFYSGIRSNGGTMSPNVFPVHRYSEISATIYPYYFFRDIIIPTYSFRYHGHNINCPRPRNLSYRLQFWFKLIGWIGKEILGGEKLGDTRQMTSVKKTKRLKKGSTISRTIEEAKVLLGSDVKLADVDAARSLRVRSNRPDKLVAVKKRKAPGGRGTGVQSALQLDELSDIRRKRSICADREAWLMIIRCLRDLRAPSQSLVAGIAFPAAIRSADPDGIQCSFSRVGCLGQTVPRAENIASFISRHSTFKNTLVIRMTVHLR</sequence>
<evidence type="ECO:0000256" key="1">
    <source>
        <dbReference type="SAM" id="MobiDB-lite"/>
    </source>
</evidence>
<reference key="2">
    <citation type="submission" date="2011-10" db="EMBL/GenBank/DDBJ databases">
        <title>The genome and transcriptome sequence of Clonorchis sinensis provide insights into the carcinogenic liver fluke.</title>
        <authorList>
            <person name="Wang X."/>
            <person name="Huang Y."/>
            <person name="Chen W."/>
            <person name="Liu H."/>
            <person name="Guo L."/>
            <person name="Chen Y."/>
            <person name="Luo F."/>
            <person name="Zhou W."/>
            <person name="Sun J."/>
            <person name="Mao Q."/>
            <person name="Liang P."/>
            <person name="Zhou C."/>
            <person name="Tian Y."/>
            <person name="Men J."/>
            <person name="Lv X."/>
            <person name="Huang L."/>
            <person name="Zhou J."/>
            <person name="Hu Y."/>
            <person name="Li R."/>
            <person name="Zhang F."/>
            <person name="Lei H."/>
            <person name="Li X."/>
            <person name="Hu X."/>
            <person name="Liang C."/>
            <person name="Xu J."/>
            <person name="Wu Z."/>
            <person name="Yu X."/>
        </authorList>
    </citation>
    <scope>NUCLEOTIDE SEQUENCE</scope>
    <source>
        <strain>Henan</strain>
    </source>
</reference>
<feature type="compositionally biased region" description="Polar residues" evidence="1">
    <location>
        <begin position="55"/>
        <end position="67"/>
    </location>
</feature>